<dbReference type="InterPro" id="IPR011047">
    <property type="entry name" value="Quinoprotein_ADH-like_sf"/>
</dbReference>
<reference evidence="6 7" key="1">
    <citation type="submission" date="2020-08" db="EMBL/GenBank/DDBJ databases">
        <title>The genome sequence of type strain Novosphingobium flavum NBRC 111647.</title>
        <authorList>
            <person name="Liu Y."/>
        </authorList>
    </citation>
    <scope>NUCLEOTIDE SEQUENCE [LARGE SCALE GENOMIC DNA]</scope>
    <source>
        <strain evidence="6 7">NBRC 111647</strain>
    </source>
</reference>
<dbReference type="InterPro" id="IPR017511">
    <property type="entry name" value="PQQ_mDH"/>
</dbReference>
<dbReference type="EC" id="1.1.-.-" evidence="6"/>
<accession>A0A7X1FQL0</accession>
<dbReference type="SMART" id="SM00564">
    <property type="entry name" value="PQQ"/>
    <property type="match status" value="5"/>
</dbReference>
<comment type="caution">
    <text evidence="6">The sequence shown here is derived from an EMBL/GenBank/DDBJ whole genome shotgun (WGS) entry which is preliminary data.</text>
</comment>
<evidence type="ECO:0000313" key="7">
    <source>
        <dbReference type="Proteomes" id="UP000566813"/>
    </source>
</evidence>
<dbReference type="InterPro" id="IPR002372">
    <property type="entry name" value="PQQ_rpt_dom"/>
</dbReference>
<keyword evidence="7" id="KW-1185">Reference proteome</keyword>
<evidence type="ECO:0000256" key="1">
    <source>
        <dbReference type="ARBA" id="ARBA00001931"/>
    </source>
</evidence>
<feature type="domain" description="Pyrrolo-quinoline quinone repeat" evidence="5">
    <location>
        <begin position="170"/>
        <end position="757"/>
    </location>
</feature>
<dbReference type="Proteomes" id="UP000566813">
    <property type="component" value="Unassembled WGS sequence"/>
</dbReference>
<keyword evidence="4" id="KW-1133">Transmembrane helix</keyword>
<dbReference type="RefSeq" id="WP_185663419.1">
    <property type="nucleotide sequence ID" value="NZ_JACLAW010000004.1"/>
</dbReference>
<feature type="transmembrane region" description="Helical" evidence="4">
    <location>
        <begin position="84"/>
        <end position="106"/>
    </location>
</feature>
<dbReference type="NCBIfam" id="TIGR03074">
    <property type="entry name" value="PQQ_membr_DH"/>
    <property type="match status" value="1"/>
</dbReference>
<dbReference type="InterPro" id="IPR018391">
    <property type="entry name" value="PQQ_b-propeller_rpt"/>
</dbReference>
<comment type="cofactor">
    <cofactor evidence="1">
        <name>pyrroloquinoline quinone</name>
        <dbReference type="ChEBI" id="CHEBI:58442"/>
    </cofactor>
</comment>
<proteinExistence type="inferred from homology"/>
<dbReference type="GO" id="GO:0016020">
    <property type="term" value="C:membrane"/>
    <property type="evidence" value="ECO:0007669"/>
    <property type="project" value="InterPro"/>
</dbReference>
<dbReference type="PANTHER" id="PTHR32303">
    <property type="entry name" value="QUINOPROTEIN ALCOHOL DEHYDROGENASE (CYTOCHROME C)"/>
    <property type="match status" value="1"/>
</dbReference>
<feature type="transmembrane region" description="Helical" evidence="4">
    <location>
        <begin position="126"/>
        <end position="147"/>
    </location>
</feature>
<comment type="similarity">
    <text evidence="2">Belongs to the bacterial PQQ dehydrogenase family.</text>
</comment>
<evidence type="ECO:0000256" key="3">
    <source>
        <dbReference type="ARBA" id="ARBA00023002"/>
    </source>
</evidence>
<dbReference type="CDD" id="cd10280">
    <property type="entry name" value="PQQ_mGDH"/>
    <property type="match status" value="1"/>
</dbReference>
<dbReference type="Pfam" id="PF01011">
    <property type="entry name" value="PQQ"/>
    <property type="match status" value="1"/>
</dbReference>
<dbReference type="PANTHER" id="PTHR32303:SF4">
    <property type="entry name" value="QUINOPROTEIN GLUCOSE DEHYDROGENASE"/>
    <property type="match status" value="1"/>
</dbReference>
<evidence type="ECO:0000259" key="5">
    <source>
        <dbReference type="Pfam" id="PF01011"/>
    </source>
</evidence>
<organism evidence="6 7">
    <name type="scientific">Novosphingobium flavum</name>
    <dbReference type="NCBI Taxonomy" id="1778672"/>
    <lineage>
        <taxon>Bacteria</taxon>
        <taxon>Pseudomonadati</taxon>
        <taxon>Pseudomonadota</taxon>
        <taxon>Alphaproteobacteria</taxon>
        <taxon>Sphingomonadales</taxon>
        <taxon>Sphingomonadaceae</taxon>
        <taxon>Novosphingobium</taxon>
    </lineage>
</organism>
<feature type="transmembrane region" description="Helical" evidence="4">
    <location>
        <begin position="61"/>
        <end position="78"/>
    </location>
</feature>
<sequence>MARQISSASFYLLAAGTALAGLFLAALGAQLAWAGGSAFYALSGALLLLAGLQLARRRLSAIHLTALNFAATWAWAIHEVGLDGWALLPRVDFISVLLPLFLLPFVRSRLAPEPSGSQLAGIRRGYAIGAQAVLGGVALLVALRPGWAEGSGPGPAIAPRSAGAPVAAGWAYPGQDPGGARFSDLYQIDRGNVGKLQRVWTYREPVPQADTPGLAFKDEAVPLQVDGKLFACTGNDTVIALDAETGRLLWRHDPRVRLQGVLSGICRGVAYHDGTTAAGAPSSSCAKRIMLATLDARLIALDAGTGRPCPDFGQGGEVSLRQGIEPIVPGQYYQTSPPAIVNGLAVIGGLVQDNQSTGEPSGVIRAFDVRTGALAWAWDLGRPGDASAAPVPAPYTRGTPNSWTLLSADPDLGLVYVPTGNATPDFVGSHRKPLWEKFASSIVALDVKTGRVRWSYQFVHHDLWDYDTSAQPVLFDMPTQSGPVPALLQATKHGQLFVLDRRTGQPLTGVIEKPVPQTDVPGEWTARTQPFSVGMPSVDGPALNERSMWGISPFDQLLCRRKFHALRYDGVFTPPSLRGSIFYPSQLGGVDWGGVSVDKGRGLLIVPSTRFATVTRLEPRSDGADYAYPQAGTPYGVVGGPFMTALGVPCQSPPYSTLTAIDLRSRKVVWERPLGTAEEIGPLGVASHLPFTIGAPPVVGGPITTAGDLVFIGAVGDRRLRAIDSLTGKELWSDKLPAGNQATPITYRAPRSGRQMVVIVSGGRASLFGAGNMPFHVVAYALR</sequence>
<dbReference type="SUPFAM" id="SSF50998">
    <property type="entry name" value="Quinoprotein alcohol dehydrogenase-like"/>
    <property type="match status" value="1"/>
</dbReference>
<protein>
    <submittedName>
        <fullName evidence="6">Membrane-bound PQQ-dependent dehydrogenase, glucose/quinate/shikimate family</fullName>
        <ecNumber evidence="6">1.1.-.-</ecNumber>
    </submittedName>
</protein>
<gene>
    <name evidence="6" type="ORF">H7F51_06465</name>
</gene>
<evidence type="ECO:0000256" key="2">
    <source>
        <dbReference type="ARBA" id="ARBA00008156"/>
    </source>
</evidence>
<name>A0A7X1FQL0_9SPHN</name>
<keyword evidence="3 6" id="KW-0560">Oxidoreductase</keyword>
<feature type="transmembrane region" description="Helical" evidence="4">
    <location>
        <begin position="38"/>
        <end position="54"/>
    </location>
</feature>
<evidence type="ECO:0000256" key="4">
    <source>
        <dbReference type="SAM" id="Phobius"/>
    </source>
</evidence>
<keyword evidence="4" id="KW-0472">Membrane</keyword>
<dbReference type="GO" id="GO:0048038">
    <property type="term" value="F:quinone binding"/>
    <property type="evidence" value="ECO:0007669"/>
    <property type="project" value="InterPro"/>
</dbReference>
<keyword evidence="4" id="KW-0812">Transmembrane</keyword>
<dbReference type="AlphaFoldDB" id="A0A7X1FQL0"/>
<dbReference type="Gene3D" id="2.140.10.10">
    <property type="entry name" value="Quinoprotein alcohol dehydrogenase-like superfamily"/>
    <property type="match status" value="2"/>
</dbReference>
<dbReference type="GO" id="GO:0008876">
    <property type="term" value="F:quinoprotein glucose dehydrogenase activity"/>
    <property type="evidence" value="ECO:0007669"/>
    <property type="project" value="TreeGrafter"/>
</dbReference>
<dbReference type="EMBL" id="JACLAW010000004">
    <property type="protein sequence ID" value="MBC2665155.1"/>
    <property type="molecule type" value="Genomic_DNA"/>
</dbReference>
<evidence type="ECO:0000313" key="6">
    <source>
        <dbReference type="EMBL" id="MBC2665155.1"/>
    </source>
</evidence>